<evidence type="ECO:0000313" key="4">
    <source>
        <dbReference type="Proteomes" id="UP000031192"/>
    </source>
</evidence>
<dbReference type="Proteomes" id="UP000031192">
    <property type="component" value="Unassembled WGS sequence"/>
</dbReference>
<name>A0A0B4GN27_METGA</name>
<accession>A0A0B4GN27</accession>
<feature type="transmembrane region" description="Helical" evidence="2">
    <location>
        <begin position="121"/>
        <end position="141"/>
    </location>
</feature>
<evidence type="ECO:0000313" key="3">
    <source>
        <dbReference type="EMBL" id="KID83993.1"/>
    </source>
</evidence>
<feature type="region of interest" description="Disordered" evidence="1">
    <location>
        <begin position="1"/>
        <end position="26"/>
    </location>
</feature>
<organism evidence="3 4">
    <name type="scientific">Metarhizium guizhouense (strain ARSEF 977)</name>
    <dbReference type="NCBI Taxonomy" id="1276136"/>
    <lineage>
        <taxon>Eukaryota</taxon>
        <taxon>Fungi</taxon>
        <taxon>Dikarya</taxon>
        <taxon>Ascomycota</taxon>
        <taxon>Pezizomycotina</taxon>
        <taxon>Sordariomycetes</taxon>
        <taxon>Hypocreomycetidae</taxon>
        <taxon>Hypocreales</taxon>
        <taxon>Clavicipitaceae</taxon>
        <taxon>Metarhizium</taxon>
    </lineage>
</organism>
<keyword evidence="2" id="KW-0812">Transmembrane</keyword>
<dbReference type="OrthoDB" id="10525032at2759"/>
<evidence type="ECO:0000256" key="2">
    <source>
        <dbReference type="SAM" id="Phobius"/>
    </source>
</evidence>
<proteinExistence type="predicted"/>
<dbReference type="EMBL" id="AZNH01000049">
    <property type="protein sequence ID" value="KID83993.1"/>
    <property type="molecule type" value="Genomic_DNA"/>
</dbReference>
<keyword evidence="2" id="KW-0472">Membrane</keyword>
<evidence type="ECO:0000256" key="1">
    <source>
        <dbReference type="SAM" id="MobiDB-lite"/>
    </source>
</evidence>
<reference evidence="3 4" key="1">
    <citation type="journal article" date="2014" name="Proc. Natl. Acad. Sci. U.S.A.">
        <title>Trajectory and genomic determinants of fungal-pathogen speciation and host adaptation.</title>
        <authorList>
            <person name="Hu X."/>
            <person name="Xiao G."/>
            <person name="Zheng P."/>
            <person name="Shang Y."/>
            <person name="Su Y."/>
            <person name="Zhang X."/>
            <person name="Liu X."/>
            <person name="Zhan S."/>
            <person name="St Leger R.J."/>
            <person name="Wang C."/>
        </authorList>
    </citation>
    <scope>NUCLEOTIDE SEQUENCE [LARGE SCALE GENOMIC DNA]</scope>
    <source>
        <strain evidence="3 4">ARSEF 977</strain>
    </source>
</reference>
<protein>
    <submittedName>
        <fullName evidence="3">Uncharacterized protein</fullName>
    </submittedName>
</protein>
<comment type="caution">
    <text evidence="3">The sequence shown here is derived from an EMBL/GenBank/DDBJ whole genome shotgun (WGS) entry which is preliminary data.</text>
</comment>
<keyword evidence="2" id="KW-1133">Transmembrane helix</keyword>
<sequence length="153" mass="16543">MTNRHVDNAFASSSPANNRGSAEEPDDALKQLPLRPARAHIRGGPRNCGQGHYLGCRHEQEVDNDDIDTDNTNNNSIDNNDNDGDVSNNSGFVAIELEPDADAQARVRLPNRNWRMTRKQIIGTQVGVLLVVVGLIGVGVYKGNTGTTGGIRN</sequence>
<feature type="compositionally biased region" description="Low complexity" evidence="1">
    <location>
        <begin position="70"/>
        <end position="90"/>
    </location>
</feature>
<feature type="compositionally biased region" description="Polar residues" evidence="1">
    <location>
        <begin position="10"/>
        <end position="20"/>
    </location>
</feature>
<gene>
    <name evidence="3" type="ORF">MGU_08759</name>
</gene>
<feature type="region of interest" description="Disordered" evidence="1">
    <location>
        <begin position="59"/>
        <end position="90"/>
    </location>
</feature>
<keyword evidence="4" id="KW-1185">Reference proteome</keyword>
<dbReference type="HOGENOM" id="CLU_1768533_0_0_1"/>
<dbReference type="AlphaFoldDB" id="A0A0B4GN27"/>